<comment type="similarity">
    <text evidence="1">Belongs to the GatC family.</text>
</comment>
<dbReference type="InterPro" id="IPR003837">
    <property type="entry name" value="GatC"/>
</dbReference>
<dbReference type="PANTHER" id="PTHR15004:SF0">
    <property type="entry name" value="GLUTAMYL-TRNA(GLN) AMIDOTRANSFERASE SUBUNIT C, MITOCHONDRIAL"/>
    <property type="match status" value="1"/>
</dbReference>
<dbReference type="STRING" id="1134406.ADN00_01745"/>
<dbReference type="Gene3D" id="1.10.20.60">
    <property type="entry name" value="Glu-tRNAGln amidotransferase C subunit, N-terminal domain"/>
    <property type="match status" value="1"/>
</dbReference>
<dbReference type="GO" id="GO:0050566">
    <property type="term" value="F:asparaginyl-tRNA synthase (glutamine-hydrolyzing) activity"/>
    <property type="evidence" value="ECO:0007669"/>
    <property type="project" value="RHEA"/>
</dbReference>
<dbReference type="HAMAP" id="MF_00122">
    <property type="entry name" value="GatC"/>
    <property type="match status" value="1"/>
</dbReference>
<evidence type="ECO:0000256" key="1">
    <source>
        <dbReference type="HAMAP-Rule" id="MF_00122"/>
    </source>
</evidence>
<proteinExistence type="inferred from homology"/>
<evidence type="ECO:0000313" key="3">
    <source>
        <dbReference type="Proteomes" id="UP000050417"/>
    </source>
</evidence>
<dbReference type="GO" id="GO:0006450">
    <property type="term" value="P:regulation of translational fidelity"/>
    <property type="evidence" value="ECO:0007669"/>
    <property type="project" value="InterPro"/>
</dbReference>
<name>A0A0P6XCZ7_9CHLR</name>
<keyword evidence="1" id="KW-0067">ATP-binding</keyword>
<comment type="function">
    <text evidence="1">Allows the formation of correctly charged Asn-tRNA(Asn) or Gln-tRNA(Gln) through the transamidation of misacylated Asp-tRNA(Asn) or Glu-tRNA(Gln) in organisms which lack either or both of asparaginyl-tRNA or glutaminyl-tRNA synthetases. The reaction takes place in the presence of glutamine and ATP through an activated phospho-Asp-tRNA(Asn) or phospho-Glu-tRNA(Gln).</text>
</comment>
<dbReference type="Pfam" id="PF02686">
    <property type="entry name" value="GatC"/>
    <property type="match status" value="1"/>
</dbReference>
<evidence type="ECO:0000313" key="2">
    <source>
        <dbReference type="EMBL" id="KPL80590.1"/>
    </source>
</evidence>
<organism evidence="2 3">
    <name type="scientific">Ornatilinea apprima</name>
    <dbReference type="NCBI Taxonomy" id="1134406"/>
    <lineage>
        <taxon>Bacteria</taxon>
        <taxon>Bacillati</taxon>
        <taxon>Chloroflexota</taxon>
        <taxon>Anaerolineae</taxon>
        <taxon>Anaerolineales</taxon>
        <taxon>Anaerolineaceae</taxon>
        <taxon>Ornatilinea</taxon>
    </lineage>
</organism>
<keyword evidence="1" id="KW-0436">Ligase</keyword>
<sequence>MSLTQSEVEHIAELARLDLTAEELESFRQQLSDILEYAARLQSVDTSGIPPTSSVLPPRSVLRPDVAEQGLSADDVLRNAAQTENHQFRVPPVLE</sequence>
<keyword evidence="1" id="KW-0648">Protein biosynthesis</keyword>
<accession>A0A0P6XCZ7</accession>
<comment type="catalytic activity">
    <reaction evidence="1">
        <text>L-glutamyl-tRNA(Gln) + L-glutamine + ATP + H2O = L-glutaminyl-tRNA(Gln) + L-glutamate + ADP + phosphate + H(+)</text>
        <dbReference type="Rhea" id="RHEA:17521"/>
        <dbReference type="Rhea" id="RHEA-COMP:9681"/>
        <dbReference type="Rhea" id="RHEA-COMP:9684"/>
        <dbReference type="ChEBI" id="CHEBI:15377"/>
        <dbReference type="ChEBI" id="CHEBI:15378"/>
        <dbReference type="ChEBI" id="CHEBI:29985"/>
        <dbReference type="ChEBI" id="CHEBI:30616"/>
        <dbReference type="ChEBI" id="CHEBI:43474"/>
        <dbReference type="ChEBI" id="CHEBI:58359"/>
        <dbReference type="ChEBI" id="CHEBI:78520"/>
        <dbReference type="ChEBI" id="CHEBI:78521"/>
        <dbReference type="ChEBI" id="CHEBI:456216"/>
    </reaction>
</comment>
<dbReference type="InterPro" id="IPR036113">
    <property type="entry name" value="Asp/Glu-ADT_sf_sub_c"/>
</dbReference>
<dbReference type="EC" id="6.3.5.-" evidence="1"/>
<protein>
    <recommendedName>
        <fullName evidence="1">Aspartyl/glutamyl-tRNA(Asn/Gln) amidotransferase subunit C</fullName>
        <shortName evidence="1">Asp/Glu-ADT subunit C</shortName>
        <ecNumber evidence="1">6.3.5.-</ecNumber>
    </recommendedName>
</protein>
<dbReference type="PANTHER" id="PTHR15004">
    <property type="entry name" value="GLUTAMYL-TRNA(GLN) AMIDOTRANSFERASE SUBUNIT C, MITOCHONDRIAL"/>
    <property type="match status" value="1"/>
</dbReference>
<dbReference type="AlphaFoldDB" id="A0A0P6XCZ7"/>
<reference evidence="2 3" key="1">
    <citation type="submission" date="2015-07" db="EMBL/GenBank/DDBJ databases">
        <title>Genome sequence of Ornatilinea apprima DSM 23815.</title>
        <authorList>
            <person name="Hemp J."/>
            <person name="Ward L.M."/>
            <person name="Pace L.A."/>
            <person name="Fischer W.W."/>
        </authorList>
    </citation>
    <scope>NUCLEOTIDE SEQUENCE [LARGE SCALE GENOMIC DNA]</scope>
    <source>
        <strain evidence="2 3">P3M-1</strain>
    </source>
</reference>
<dbReference type="GO" id="GO:0006412">
    <property type="term" value="P:translation"/>
    <property type="evidence" value="ECO:0007669"/>
    <property type="project" value="UniProtKB-UniRule"/>
</dbReference>
<comment type="subunit">
    <text evidence="1">Heterotrimer of A, B and C subunits.</text>
</comment>
<keyword evidence="3" id="KW-1185">Reference proteome</keyword>
<dbReference type="GO" id="GO:0070681">
    <property type="term" value="P:glutaminyl-tRNAGln biosynthesis via transamidation"/>
    <property type="evidence" value="ECO:0007669"/>
    <property type="project" value="TreeGrafter"/>
</dbReference>
<dbReference type="RefSeq" id="WP_075061237.1">
    <property type="nucleotide sequence ID" value="NZ_LGCL01000004.1"/>
</dbReference>
<dbReference type="SUPFAM" id="SSF141000">
    <property type="entry name" value="Glu-tRNAGln amidotransferase C subunit"/>
    <property type="match status" value="1"/>
</dbReference>
<dbReference type="GO" id="GO:0005524">
    <property type="term" value="F:ATP binding"/>
    <property type="evidence" value="ECO:0007669"/>
    <property type="project" value="UniProtKB-KW"/>
</dbReference>
<comment type="caution">
    <text evidence="2">The sequence shown here is derived from an EMBL/GenBank/DDBJ whole genome shotgun (WGS) entry which is preliminary data.</text>
</comment>
<dbReference type="Proteomes" id="UP000050417">
    <property type="component" value="Unassembled WGS sequence"/>
</dbReference>
<keyword evidence="1" id="KW-0547">Nucleotide-binding</keyword>
<dbReference type="GO" id="GO:0050567">
    <property type="term" value="F:glutaminyl-tRNA synthase (glutamine-hydrolyzing) activity"/>
    <property type="evidence" value="ECO:0007669"/>
    <property type="project" value="UniProtKB-UniRule"/>
</dbReference>
<comment type="catalytic activity">
    <reaction evidence="1">
        <text>L-aspartyl-tRNA(Asn) + L-glutamine + ATP + H2O = L-asparaginyl-tRNA(Asn) + L-glutamate + ADP + phosphate + 2 H(+)</text>
        <dbReference type="Rhea" id="RHEA:14513"/>
        <dbReference type="Rhea" id="RHEA-COMP:9674"/>
        <dbReference type="Rhea" id="RHEA-COMP:9677"/>
        <dbReference type="ChEBI" id="CHEBI:15377"/>
        <dbReference type="ChEBI" id="CHEBI:15378"/>
        <dbReference type="ChEBI" id="CHEBI:29985"/>
        <dbReference type="ChEBI" id="CHEBI:30616"/>
        <dbReference type="ChEBI" id="CHEBI:43474"/>
        <dbReference type="ChEBI" id="CHEBI:58359"/>
        <dbReference type="ChEBI" id="CHEBI:78515"/>
        <dbReference type="ChEBI" id="CHEBI:78516"/>
        <dbReference type="ChEBI" id="CHEBI:456216"/>
    </reaction>
</comment>
<dbReference type="EMBL" id="LGCL01000004">
    <property type="protein sequence ID" value="KPL80590.1"/>
    <property type="molecule type" value="Genomic_DNA"/>
</dbReference>
<dbReference type="OrthoDB" id="9813938at2"/>
<gene>
    <name evidence="1" type="primary">gatC</name>
    <name evidence="2" type="ORF">ADN00_01745</name>
</gene>
<dbReference type="NCBIfam" id="TIGR00135">
    <property type="entry name" value="gatC"/>
    <property type="match status" value="1"/>
</dbReference>